<dbReference type="EMBL" id="CM039178">
    <property type="protein sequence ID" value="KAH9682838.1"/>
    <property type="molecule type" value="Genomic_DNA"/>
</dbReference>
<name>A0ACB8I6Y8_CITSI</name>
<evidence type="ECO:0000313" key="2">
    <source>
        <dbReference type="Proteomes" id="UP000829398"/>
    </source>
</evidence>
<proteinExistence type="predicted"/>
<keyword evidence="2" id="KW-1185">Reference proteome</keyword>
<reference evidence="2" key="1">
    <citation type="journal article" date="2023" name="Hortic. Res.">
        <title>A chromosome-level phased genome enabling allele-level studies in sweet orange: a case study on citrus Huanglongbing tolerance.</title>
        <authorList>
            <person name="Wu B."/>
            <person name="Yu Q."/>
            <person name="Deng Z."/>
            <person name="Duan Y."/>
            <person name="Luo F."/>
            <person name="Gmitter F. Jr."/>
        </authorList>
    </citation>
    <scope>NUCLEOTIDE SEQUENCE [LARGE SCALE GENOMIC DNA]</scope>
    <source>
        <strain evidence="2">cv. Valencia</strain>
    </source>
</reference>
<accession>A0ACB8I6Y8</accession>
<evidence type="ECO:0000313" key="1">
    <source>
        <dbReference type="EMBL" id="KAH9682838.1"/>
    </source>
</evidence>
<organism evidence="1 2">
    <name type="scientific">Citrus sinensis</name>
    <name type="common">Sweet orange</name>
    <name type="synonym">Citrus aurantium var. sinensis</name>
    <dbReference type="NCBI Taxonomy" id="2711"/>
    <lineage>
        <taxon>Eukaryota</taxon>
        <taxon>Viridiplantae</taxon>
        <taxon>Streptophyta</taxon>
        <taxon>Embryophyta</taxon>
        <taxon>Tracheophyta</taxon>
        <taxon>Spermatophyta</taxon>
        <taxon>Magnoliopsida</taxon>
        <taxon>eudicotyledons</taxon>
        <taxon>Gunneridae</taxon>
        <taxon>Pentapetalae</taxon>
        <taxon>rosids</taxon>
        <taxon>malvids</taxon>
        <taxon>Sapindales</taxon>
        <taxon>Rutaceae</taxon>
        <taxon>Aurantioideae</taxon>
        <taxon>Citrus</taxon>
    </lineage>
</organism>
<comment type="caution">
    <text evidence="1">The sequence shown here is derived from an EMBL/GenBank/DDBJ whole genome shotgun (WGS) entry which is preliminary data.</text>
</comment>
<protein>
    <submittedName>
        <fullName evidence="1">BES1/BZR1</fullName>
    </submittedName>
</protein>
<dbReference type="Proteomes" id="UP000829398">
    <property type="component" value="Chromosome 9"/>
</dbReference>
<gene>
    <name evidence="1" type="ORF">KPL71_027488</name>
</gene>
<sequence>MGEWEWESVGPTQFWSGEWDSHSHGGSPTSSSFPSPTRFEGNPSNYILPFLQNIALVPTNLPRLRISNSAPVTPPLSSPTSRGPKRKTDWESISNVTLSSFRHPLFAVSAPSSPTRRRHFTPATIPECDESDASTMDSGRWVSFQTIATLAAPPSPTFNLVKPVVQKNCIQKAVDGHKGLAWGMAADMGQVSEFEFESERVKPWEGERIHEGACRTLVGATGTCRTKPWCNIAPSFSATGTLSPDSSSDSDQQVRK</sequence>